<sequence length="229" mass="25813">MDPESQRVVASEIELFGVQHAPQGLQEKGEMEEHFHCSGGVERGPGSNHTLRKCASRRVLVPAAVTVFMLIIIIAVLAVLLRVEKFKAPLAAPDPPAVPCCPDGWIGYRGKCYYFSETDGNWTYSQSQCSALNASLAGIDSEQEKDFLLRYKGFLDRWIGLQRKLGQPWRWPNGTEFDNRFQIRGGGDCVFLIDEDWFGSSRCRTWRHWICSKPDTHTMGKGYAVESEP</sequence>
<keyword evidence="6" id="KW-1185">Reference proteome</keyword>
<dbReference type="PANTHER" id="PTHR45710:SF35">
    <property type="entry name" value="C-TYPE LECTIN DOMAIN FAMILY 2 MEMBER D"/>
    <property type="match status" value="1"/>
</dbReference>
<feature type="transmembrane region" description="Helical" evidence="3">
    <location>
        <begin position="59"/>
        <end position="81"/>
    </location>
</feature>
<reference evidence="6" key="1">
    <citation type="journal article" date="2017" name="PLoS ONE">
        <title>The Agassiz's desert tortoise genome provides a resource for the conservation of a threatened species.</title>
        <authorList>
            <person name="Tollis M."/>
            <person name="DeNardo D.F."/>
            <person name="Cornelius J.A."/>
            <person name="Dolby G.A."/>
            <person name="Edwards T."/>
            <person name="Henen B.T."/>
            <person name="Karl A.E."/>
            <person name="Murphy R.W."/>
            <person name="Kusumi K."/>
        </authorList>
    </citation>
    <scope>NUCLEOTIDE SEQUENCE [LARGE SCALE GENOMIC DNA]</scope>
</reference>
<dbReference type="InterPro" id="IPR016186">
    <property type="entry name" value="C-type_lectin-like/link_sf"/>
</dbReference>
<accession>A0A452I6I7</accession>
<organism evidence="5 6">
    <name type="scientific">Gopherus agassizii</name>
    <name type="common">Agassiz's desert tortoise</name>
    <dbReference type="NCBI Taxonomy" id="38772"/>
    <lineage>
        <taxon>Eukaryota</taxon>
        <taxon>Metazoa</taxon>
        <taxon>Chordata</taxon>
        <taxon>Craniata</taxon>
        <taxon>Vertebrata</taxon>
        <taxon>Euteleostomi</taxon>
        <taxon>Archelosauria</taxon>
        <taxon>Testudinata</taxon>
        <taxon>Testudines</taxon>
        <taxon>Cryptodira</taxon>
        <taxon>Durocryptodira</taxon>
        <taxon>Testudinoidea</taxon>
        <taxon>Testudinidae</taxon>
        <taxon>Gopherus</taxon>
    </lineage>
</organism>
<comment type="subcellular location">
    <subcellularLocation>
        <location evidence="1">Cell membrane</location>
        <topology evidence="1">Single-pass type II membrane protein</topology>
    </subcellularLocation>
</comment>
<evidence type="ECO:0000313" key="5">
    <source>
        <dbReference type="Ensembl" id="ENSGAGP00000023185.1"/>
    </source>
</evidence>
<evidence type="ECO:0000313" key="6">
    <source>
        <dbReference type="Proteomes" id="UP000291020"/>
    </source>
</evidence>
<keyword evidence="3" id="KW-0812">Transmembrane</keyword>
<dbReference type="GO" id="GO:0005886">
    <property type="term" value="C:plasma membrane"/>
    <property type="evidence" value="ECO:0007669"/>
    <property type="project" value="UniProtKB-SubCell"/>
</dbReference>
<reference evidence="5" key="2">
    <citation type="submission" date="2025-08" db="UniProtKB">
        <authorList>
            <consortium name="Ensembl"/>
        </authorList>
    </citation>
    <scope>IDENTIFICATION</scope>
</reference>
<evidence type="ECO:0000256" key="2">
    <source>
        <dbReference type="ARBA" id="ARBA00022734"/>
    </source>
</evidence>
<proteinExistence type="predicted"/>
<keyword evidence="3" id="KW-0472">Membrane</keyword>
<dbReference type="PROSITE" id="PS50041">
    <property type="entry name" value="C_TYPE_LECTIN_2"/>
    <property type="match status" value="1"/>
</dbReference>
<protein>
    <recommendedName>
        <fullName evidence="4">C-type lectin domain-containing protein</fullName>
    </recommendedName>
</protein>
<dbReference type="SMART" id="SM00034">
    <property type="entry name" value="CLECT"/>
    <property type="match status" value="1"/>
</dbReference>
<dbReference type="InterPro" id="IPR001304">
    <property type="entry name" value="C-type_lectin-like"/>
</dbReference>
<dbReference type="InterPro" id="IPR016187">
    <property type="entry name" value="CTDL_fold"/>
</dbReference>
<dbReference type="STRING" id="38772.ENSGAGP00000023185"/>
<keyword evidence="3" id="KW-1133">Transmembrane helix</keyword>
<dbReference type="PANTHER" id="PTHR45710">
    <property type="entry name" value="C-TYPE LECTIN DOMAIN-CONTAINING PROTEIN 180"/>
    <property type="match status" value="1"/>
</dbReference>
<reference evidence="5" key="3">
    <citation type="submission" date="2025-09" db="UniProtKB">
        <authorList>
            <consortium name="Ensembl"/>
        </authorList>
    </citation>
    <scope>IDENTIFICATION</scope>
</reference>
<dbReference type="GO" id="GO:0030246">
    <property type="term" value="F:carbohydrate binding"/>
    <property type="evidence" value="ECO:0007669"/>
    <property type="project" value="UniProtKB-KW"/>
</dbReference>
<evidence type="ECO:0000259" key="4">
    <source>
        <dbReference type="PROSITE" id="PS50041"/>
    </source>
</evidence>
<dbReference type="Ensembl" id="ENSGAGT00000026419.1">
    <property type="protein sequence ID" value="ENSGAGP00000023185.1"/>
    <property type="gene ID" value="ENSGAGG00000016996.1"/>
</dbReference>
<evidence type="ECO:0000256" key="3">
    <source>
        <dbReference type="SAM" id="Phobius"/>
    </source>
</evidence>
<dbReference type="AlphaFoldDB" id="A0A452I6I7"/>
<dbReference type="Pfam" id="PF00059">
    <property type="entry name" value="Lectin_C"/>
    <property type="match status" value="1"/>
</dbReference>
<keyword evidence="2" id="KW-0430">Lectin</keyword>
<evidence type="ECO:0000256" key="1">
    <source>
        <dbReference type="ARBA" id="ARBA00004401"/>
    </source>
</evidence>
<dbReference type="InterPro" id="IPR050828">
    <property type="entry name" value="C-type_lectin/matrix_domain"/>
</dbReference>
<feature type="domain" description="C-type lectin" evidence="4">
    <location>
        <begin position="108"/>
        <end position="212"/>
    </location>
</feature>
<dbReference type="Gene3D" id="3.10.100.10">
    <property type="entry name" value="Mannose-Binding Protein A, subunit A"/>
    <property type="match status" value="1"/>
</dbReference>
<dbReference type="SUPFAM" id="SSF56436">
    <property type="entry name" value="C-type lectin-like"/>
    <property type="match status" value="1"/>
</dbReference>
<dbReference type="CDD" id="cd03593">
    <property type="entry name" value="CLECT_NK_receptors_like"/>
    <property type="match status" value="1"/>
</dbReference>
<dbReference type="Proteomes" id="UP000291020">
    <property type="component" value="Unassembled WGS sequence"/>
</dbReference>
<name>A0A452I6I7_9SAUR</name>
<dbReference type="InterPro" id="IPR033992">
    <property type="entry name" value="NKR-like_CTLD"/>
</dbReference>